<gene>
    <name evidence="1" type="ORF">QAD02_002914</name>
</gene>
<dbReference type="EMBL" id="CM056743">
    <property type="protein sequence ID" value="KAJ8671655.1"/>
    <property type="molecule type" value="Genomic_DNA"/>
</dbReference>
<keyword evidence="2" id="KW-1185">Reference proteome</keyword>
<accession>A0ACC2NQ53</accession>
<evidence type="ECO:0000313" key="1">
    <source>
        <dbReference type="EMBL" id="KAJ8671655.1"/>
    </source>
</evidence>
<name>A0ACC2NQ53_9HYME</name>
<protein>
    <submittedName>
        <fullName evidence="1">Uncharacterized protein</fullName>
    </submittedName>
</protein>
<proteinExistence type="predicted"/>
<comment type="caution">
    <text evidence="1">The sequence shown here is derived from an EMBL/GenBank/DDBJ whole genome shotgun (WGS) entry which is preliminary data.</text>
</comment>
<dbReference type="Proteomes" id="UP001239111">
    <property type="component" value="Chromosome 3"/>
</dbReference>
<reference evidence="1" key="1">
    <citation type="submission" date="2023-04" db="EMBL/GenBank/DDBJ databases">
        <title>A chromosome-level genome assembly of the parasitoid wasp Eretmocerus hayati.</title>
        <authorList>
            <person name="Zhong Y."/>
            <person name="Liu S."/>
            <person name="Liu Y."/>
        </authorList>
    </citation>
    <scope>NUCLEOTIDE SEQUENCE</scope>
    <source>
        <strain evidence="1">ZJU_SS_LIU_2023</strain>
    </source>
</reference>
<evidence type="ECO:0000313" key="2">
    <source>
        <dbReference type="Proteomes" id="UP001239111"/>
    </source>
</evidence>
<sequence>MTTCSKCDDGFNESDLIAICNICPRPFHASADCAGVSSSEIEVLEFEGKKKTPFLVYKCQDCTANSNVHSGISECILSLQESMKGLTEAIALPKTLSNDVDALREEVVEAQTEVGKIPAIQQDLLQLKQESATRSQANTLSIEKLERGTVPPTVMSVEDISAEMQDRVSRLNNLIMYNVKEIDANGARMNDLTQVQNHLRNVADITIQGIKVRRIGQVKDGKPRPISIELRSHHDVIRVMGSKKSLPNGISVASDKTKAQRAHLSSLYAEVSQINEEKGSRV</sequence>
<organism evidence="1 2">
    <name type="scientific">Eretmocerus hayati</name>
    <dbReference type="NCBI Taxonomy" id="131215"/>
    <lineage>
        <taxon>Eukaryota</taxon>
        <taxon>Metazoa</taxon>
        <taxon>Ecdysozoa</taxon>
        <taxon>Arthropoda</taxon>
        <taxon>Hexapoda</taxon>
        <taxon>Insecta</taxon>
        <taxon>Pterygota</taxon>
        <taxon>Neoptera</taxon>
        <taxon>Endopterygota</taxon>
        <taxon>Hymenoptera</taxon>
        <taxon>Apocrita</taxon>
        <taxon>Proctotrupomorpha</taxon>
        <taxon>Chalcidoidea</taxon>
        <taxon>Aphelinidae</taxon>
        <taxon>Aphelininae</taxon>
        <taxon>Eretmocerus</taxon>
    </lineage>
</organism>